<proteinExistence type="predicted"/>
<feature type="compositionally biased region" description="Polar residues" evidence="1">
    <location>
        <begin position="63"/>
        <end position="73"/>
    </location>
</feature>
<feature type="compositionally biased region" description="Polar residues" evidence="1">
    <location>
        <begin position="31"/>
        <end position="56"/>
    </location>
</feature>
<evidence type="ECO:0000313" key="2">
    <source>
        <dbReference type="EMBL" id="CAF4341800.1"/>
    </source>
</evidence>
<evidence type="ECO:0000256" key="1">
    <source>
        <dbReference type="SAM" id="MobiDB-lite"/>
    </source>
</evidence>
<dbReference type="Proteomes" id="UP000681720">
    <property type="component" value="Unassembled WGS sequence"/>
</dbReference>
<dbReference type="AlphaFoldDB" id="A0A8S2UFS2"/>
<feature type="non-terminal residue" evidence="2">
    <location>
        <position position="80"/>
    </location>
</feature>
<sequence length="80" mass="8716">MAEYSRARLTTVQSQTVSSSKSQVSPKKEPISNSRTPSLSPPQLVNTGTLSRSSLLNRVDVDTPTTQKNSMQRPSLEVTP</sequence>
<accession>A0A8S2UFS2</accession>
<evidence type="ECO:0000313" key="3">
    <source>
        <dbReference type="Proteomes" id="UP000681720"/>
    </source>
</evidence>
<protein>
    <submittedName>
        <fullName evidence="2">Uncharacterized protein</fullName>
    </submittedName>
</protein>
<name>A0A8S2UFS2_9BILA</name>
<gene>
    <name evidence="2" type="ORF">GIL414_LOCUS27577</name>
</gene>
<organism evidence="2 3">
    <name type="scientific">Rotaria magnacalcarata</name>
    <dbReference type="NCBI Taxonomy" id="392030"/>
    <lineage>
        <taxon>Eukaryota</taxon>
        <taxon>Metazoa</taxon>
        <taxon>Spiralia</taxon>
        <taxon>Gnathifera</taxon>
        <taxon>Rotifera</taxon>
        <taxon>Eurotatoria</taxon>
        <taxon>Bdelloidea</taxon>
        <taxon>Philodinida</taxon>
        <taxon>Philodinidae</taxon>
        <taxon>Rotaria</taxon>
    </lineage>
</organism>
<feature type="region of interest" description="Disordered" evidence="1">
    <location>
        <begin position="1"/>
        <end position="80"/>
    </location>
</feature>
<dbReference type="EMBL" id="CAJOBJ010044179">
    <property type="protein sequence ID" value="CAF4341800.1"/>
    <property type="molecule type" value="Genomic_DNA"/>
</dbReference>
<feature type="compositionally biased region" description="Low complexity" evidence="1">
    <location>
        <begin position="10"/>
        <end position="25"/>
    </location>
</feature>
<comment type="caution">
    <text evidence="2">The sequence shown here is derived from an EMBL/GenBank/DDBJ whole genome shotgun (WGS) entry which is preliminary data.</text>
</comment>
<reference evidence="2" key="1">
    <citation type="submission" date="2021-02" db="EMBL/GenBank/DDBJ databases">
        <authorList>
            <person name="Nowell W R."/>
        </authorList>
    </citation>
    <scope>NUCLEOTIDE SEQUENCE</scope>
</reference>